<comment type="similarity">
    <text evidence="2">Belongs to the ROK (NagC/XylR) family.</text>
</comment>
<evidence type="ECO:0000256" key="10">
    <source>
        <dbReference type="ARBA" id="ARBA00023277"/>
    </source>
</evidence>
<dbReference type="EC" id="2.7.1.4" evidence="11"/>
<name>E7FQ70_9LACO</name>
<dbReference type="AlphaFoldDB" id="E7FQ70"/>
<keyword evidence="10" id="KW-0119">Carbohydrate metabolism</keyword>
<evidence type="ECO:0000256" key="5">
    <source>
        <dbReference type="ARBA" id="ARBA00022741"/>
    </source>
</evidence>
<dbReference type="FunFam" id="3.30.420.40:FF:000153">
    <property type="entry name" value="Putative fructokinase"/>
    <property type="match status" value="1"/>
</dbReference>
<dbReference type="PANTHER" id="PTHR42742:SF3">
    <property type="entry name" value="FRUCTOKINASE"/>
    <property type="match status" value="1"/>
</dbReference>
<evidence type="ECO:0000313" key="15">
    <source>
        <dbReference type="Proteomes" id="UP000004099"/>
    </source>
</evidence>
<evidence type="ECO:0000256" key="12">
    <source>
        <dbReference type="ARBA" id="ARBA00048451"/>
    </source>
</evidence>
<evidence type="ECO:0000256" key="13">
    <source>
        <dbReference type="ARBA" id="ARBA00074653"/>
    </source>
</evidence>
<comment type="cofactor">
    <cofactor evidence="1">
        <name>Mg(2+)</name>
        <dbReference type="ChEBI" id="CHEBI:18420"/>
    </cofactor>
</comment>
<keyword evidence="5" id="KW-0547">Nucleotide-binding</keyword>
<evidence type="ECO:0000256" key="7">
    <source>
        <dbReference type="ARBA" id="ARBA00022833"/>
    </source>
</evidence>
<evidence type="ECO:0000256" key="3">
    <source>
        <dbReference type="ARBA" id="ARBA00022679"/>
    </source>
</evidence>
<evidence type="ECO:0000256" key="2">
    <source>
        <dbReference type="ARBA" id="ARBA00006479"/>
    </source>
</evidence>
<evidence type="ECO:0000256" key="9">
    <source>
        <dbReference type="ARBA" id="ARBA00022842"/>
    </source>
</evidence>
<organism evidence="14 15">
    <name type="scientific">Ligilactobacillus ruminis ATCC 25644</name>
    <dbReference type="NCBI Taxonomy" id="525362"/>
    <lineage>
        <taxon>Bacteria</taxon>
        <taxon>Bacillati</taxon>
        <taxon>Bacillota</taxon>
        <taxon>Bacilli</taxon>
        <taxon>Lactobacillales</taxon>
        <taxon>Lactobacillaceae</taxon>
        <taxon>Ligilactobacillus</taxon>
    </lineage>
</organism>
<dbReference type="InterPro" id="IPR043129">
    <property type="entry name" value="ATPase_NBD"/>
</dbReference>
<evidence type="ECO:0000256" key="8">
    <source>
        <dbReference type="ARBA" id="ARBA00022840"/>
    </source>
</evidence>
<proteinExistence type="inferred from homology"/>
<dbReference type="HOGENOM" id="CLU_036604_3_0_9"/>
<dbReference type="InterPro" id="IPR000600">
    <property type="entry name" value="ROK"/>
</dbReference>
<keyword evidence="6" id="KW-0418">Kinase</keyword>
<evidence type="ECO:0000256" key="4">
    <source>
        <dbReference type="ARBA" id="ARBA00022723"/>
    </source>
</evidence>
<dbReference type="CDD" id="cd24067">
    <property type="entry name" value="ASKHA_NBD_ROK_BsFRK-like"/>
    <property type="match status" value="1"/>
</dbReference>
<protein>
    <recommendedName>
        <fullName evidence="13">Fructokinase</fullName>
        <ecNumber evidence="11">2.7.1.4</ecNumber>
    </recommendedName>
</protein>
<dbReference type="InterPro" id="IPR051804">
    <property type="entry name" value="Carb_Metab_Reg_Kinase/Isom"/>
</dbReference>
<dbReference type="GO" id="GO:0008865">
    <property type="term" value="F:fructokinase activity"/>
    <property type="evidence" value="ECO:0007669"/>
    <property type="project" value="UniProtKB-EC"/>
</dbReference>
<keyword evidence="8" id="KW-0067">ATP-binding</keyword>
<dbReference type="PANTHER" id="PTHR42742">
    <property type="entry name" value="TRANSCRIPTIONAL REPRESSOR MPRA"/>
    <property type="match status" value="1"/>
</dbReference>
<dbReference type="Gene3D" id="3.30.420.40">
    <property type="match status" value="2"/>
</dbReference>
<dbReference type="FunFam" id="3.30.420.40:FF:000136">
    <property type="entry name" value="Putative fructokinase"/>
    <property type="match status" value="1"/>
</dbReference>
<dbReference type="Pfam" id="PF00480">
    <property type="entry name" value="ROK"/>
    <property type="match status" value="1"/>
</dbReference>
<dbReference type="GO" id="GO:0005524">
    <property type="term" value="F:ATP binding"/>
    <property type="evidence" value="ECO:0007669"/>
    <property type="project" value="UniProtKB-KW"/>
</dbReference>
<comment type="catalytic activity">
    <reaction evidence="12">
        <text>D-fructose + ATP = D-fructose 6-phosphate + ADP + H(+)</text>
        <dbReference type="Rhea" id="RHEA:16125"/>
        <dbReference type="ChEBI" id="CHEBI:15378"/>
        <dbReference type="ChEBI" id="CHEBI:30616"/>
        <dbReference type="ChEBI" id="CHEBI:37721"/>
        <dbReference type="ChEBI" id="CHEBI:61527"/>
        <dbReference type="ChEBI" id="CHEBI:456216"/>
        <dbReference type="EC" id="2.7.1.4"/>
    </reaction>
</comment>
<reference evidence="14 15" key="1">
    <citation type="submission" date="2011-01" db="EMBL/GenBank/DDBJ databases">
        <authorList>
            <person name="Muzny D."/>
            <person name="Qin X."/>
            <person name="Buhay C."/>
            <person name="Dugan-Rocha S."/>
            <person name="Ding Y."/>
            <person name="Chen G."/>
            <person name="Hawes A."/>
            <person name="Holder M."/>
            <person name="Jhangiani S."/>
            <person name="Johnson A."/>
            <person name="Khan Z."/>
            <person name="Li Z."/>
            <person name="Liu W."/>
            <person name="Liu X."/>
            <person name="Perez L."/>
            <person name="Shen H."/>
            <person name="Wang Q."/>
            <person name="Watt J."/>
            <person name="Xi L."/>
            <person name="Xin Y."/>
            <person name="Zhou J."/>
            <person name="Deng J."/>
            <person name="Jiang H."/>
            <person name="Liu Y."/>
            <person name="Qu J."/>
            <person name="Song X.-Z."/>
            <person name="Zhang L."/>
            <person name="Villasana D."/>
            <person name="Johnson A."/>
            <person name="Liu J."/>
            <person name="Liyanage D."/>
            <person name="Lorensuhewa L."/>
            <person name="Robinson T."/>
            <person name="Song A."/>
            <person name="Song B.-B."/>
            <person name="Dinh H."/>
            <person name="Thornton R."/>
            <person name="Coyle M."/>
            <person name="Francisco L."/>
            <person name="Jackson L."/>
            <person name="Javaid M."/>
            <person name="Korchina V."/>
            <person name="Kovar C."/>
            <person name="Mata R."/>
            <person name="Mathew T."/>
            <person name="Ngo R."/>
            <person name="Nguyen L."/>
            <person name="Nguyen N."/>
            <person name="Okwuonu G."/>
            <person name="Ongeri F."/>
            <person name="Pham C."/>
            <person name="Simmons D."/>
            <person name="Wilczek-Boney K."/>
            <person name="Hale W."/>
            <person name="Jakkamsetti A."/>
            <person name="Pham P."/>
            <person name="Ruth R."/>
            <person name="San Lucas F."/>
            <person name="Warren J."/>
            <person name="Zhang J."/>
            <person name="Zhao Z."/>
            <person name="Zhou C."/>
            <person name="Zhu D."/>
            <person name="Lee S."/>
            <person name="Bess C."/>
            <person name="Blankenburg K."/>
            <person name="Forbes L."/>
            <person name="Fu Q."/>
            <person name="Gubbala S."/>
            <person name="Hirani K."/>
            <person name="Jayaseelan J.C."/>
            <person name="Lara F."/>
            <person name="Munidasa M."/>
            <person name="Palculict T."/>
            <person name="Patil S."/>
            <person name="Pu L.-L."/>
            <person name="Saada N."/>
            <person name="Tang L."/>
            <person name="Weissenberger G."/>
            <person name="Zhu Y."/>
            <person name="Hemphill L."/>
            <person name="Shang Y."/>
            <person name="Youmans B."/>
            <person name="Ayvaz T."/>
            <person name="Ross M."/>
            <person name="Santibanez J."/>
            <person name="Aqrawi P."/>
            <person name="Gross S."/>
            <person name="Joshi V."/>
            <person name="Fowler G."/>
            <person name="Nazareth L."/>
            <person name="Reid J."/>
            <person name="Worley K."/>
            <person name="Petrosino J."/>
            <person name="Highlander S."/>
            <person name="Gibbs R."/>
        </authorList>
    </citation>
    <scope>NUCLEOTIDE SEQUENCE [LARGE SCALE GENOMIC DNA]</scope>
    <source>
        <strain evidence="14 15">ATCC 25644</strain>
    </source>
</reference>
<keyword evidence="3 14" id="KW-0808">Transferase</keyword>
<keyword evidence="9" id="KW-0460">Magnesium</keyword>
<dbReference type="Proteomes" id="UP000004099">
    <property type="component" value="Unassembled WGS sequence"/>
</dbReference>
<gene>
    <name evidence="14" type="primary">scrK</name>
    <name evidence="14" type="ORF">HMPREF0542_11047</name>
</gene>
<dbReference type="EMBL" id="ACGS02000034">
    <property type="protein sequence ID" value="EFZ34859.1"/>
    <property type="molecule type" value="Genomic_DNA"/>
</dbReference>
<evidence type="ECO:0000256" key="11">
    <source>
        <dbReference type="ARBA" id="ARBA00038887"/>
    </source>
</evidence>
<sequence>MILKTITYIRRKTYMSKIYGAIEAGGTKFVCAVSDENMNILKRVKIPTTVPEETMAEVFRFFDENPVCAMGIGSFGPIDVNKKSETYGYITTTPKQGWANYDFLGDMKKHYDIPYVWTTDVNVAAYGELKRGAARGKESCVYLTVGTGVGGGGVINGQLLEGYGHPEMGHMLLRRHPEDKYEGKCPFHHDCLEGLCAGPAVEARHHGVKAYDIPKDDKDWEIEAYYLAQACMTYTLVLSPEKIIFGGGVSKQEQLFPMIRKSFKEQMNGYVKTPDLDDYIVHVELGDDAGITGCLLLAIEADK</sequence>
<evidence type="ECO:0000256" key="1">
    <source>
        <dbReference type="ARBA" id="ARBA00001946"/>
    </source>
</evidence>
<accession>E7FQ70</accession>
<comment type="caution">
    <text evidence="14">The sequence shown here is derived from an EMBL/GenBank/DDBJ whole genome shotgun (WGS) entry which is preliminary data.</text>
</comment>
<keyword evidence="4" id="KW-0479">Metal-binding</keyword>
<dbReference type="SUPFAM" id="SSF53067">
    <property type="entry name" value="Actin-like ATPase domain"/>
    <property type="match status" value="1"/>
</dbReference>
<evidence type="ECO:0000256" key="6">
    <source>
        <dbReference type="ARBA" id="ARBA00022777"/>
    </source>
</evidence>
<keyword evidence="7" id="KW-0862">Zinc</keyword>
<dbReference type="GO" id="GO:0046872">
    <property type="term" value="F:metal ion binding"/>
    <property type="evidence" value="ECO:0007669"/>
    <property type="project" value="UniProtKB-KW"/>
</dbReference>
<evidence type="ECO:0000313" key="14">
    <source>
        <dbReference type="EMBL" id="EFZ34859.1"/>
    </source>
</evidence>